<keyword evidence="4 6" id="KW-0274">FAD</keyword>
<evidence type="ECO:0000256" key="5">
    <source>
        <dbReference type="ARBA" id="ARBA00022982"/>
    </source>
</evidence>
<evidence type="ECO:0000256" key="4">
    <source>
        <dbReference type="ARBA" id="ARBA00022827"/>
    </source>
</evidence>
<dbReference type="OrthoDB" id="9770286at2"/>
<name>A0A4Y8PAJ5_9BACT</name>
<evidence type="ECO:0000256" key="2">
    <source>
        <dbReference type="ARBA" id="ARBA00022448"/>
    </source>
</evidence>
<keyword evidence="2" id="KW-0813">Transport</keyword>
<evidence type="ECO:0000256" key="1">
    <source>
        <dbReference type="ARBA" id="ARBA00005817"/>
    </source>
</evidence>
<dbReference type="InterPro" id="IPR014730">
    <property type="entry name" value="ETF_a/b_N"/>
</dbReference>
<organism evidence="8 9">
    <name type="scientific">Methylacidiphilum caldifontis</name>
    <dbReference type="NCBI Taxonomy" id="2795386"/>
    <lineage>
        <taxon>Bacteria</taxon>
        <taxon>Pseudomonadati</taxon>
        <taxon>Verrucomicrobiota</taxon>
        <taxon>Methylacidiphilae</taxon>
        <taxon>Methylacidiphilales</taxon>
        <taxon>Methylacidiphilaceae</taxon>
        <taxon>Methylacidiphilum (ex Ratnadevi et al. 2023)</taxon>
    </lineage>
</organism>
<evidence type="ECO:0000256" key="3">
    <source>
        <dbReference type="ARBA" id="ARBA00022630"/>
    </source>
</evidence>
<evidence type="ECO:0000256" key="6">
    <source>
        <dbReference type="PIRSR" id="PIRSR000089-1"/>
    </source>
</evidence>
<dbReference type="Gene3D" id="3.40.50.1220">
    <property type="entry name" value="TPP-binding domain"/>
    <property type="match status" value="1"/>
</dbReference>
<evidence type="ECO:0000313" key="8">
    <source>
        <dbReference type="EMBL" id="TFE67942.1"/>
    </source>
</evidence>
<feature type="binding site" evidence="6">
    <location>
        <position position="245"/>
    </location>
    <ligand>
        <name>FAD</name>
        <dbReference type="ChEBI" id="CHEBI:57692"/>
    </ligand>
</feature>
<dbReference type="GO" id="GO:0009055">
    <property type="term" value="F:electron transfer activity"/>
    <property type="evidence" value="ECO:0007669"/>
    <property type="project" value="InterPro"/>
</dbReference>
<dbReference type="Gene3D" id="3.40.50.620">
    <property type="entry name" value="HUPs"/>
    <property type="match status" value="1"/>
</dbReference>
<protein>
    <submittedName>
        <fullName evidence="8">Electron transfer flavoprotein subunit alpha</fullName>
    </submittedName>
</protein>
<dbReference type="GO" id="GO:0050660">
    <property type="term" value="F:flavin adenine dinucleotide binding"/>
    <property type="evidence" value="ECO:0007669"/>
    <property type="project" value="InterPro"/>
</dbReference>
<dbReference type="InterPro" id="IPR029035">
    <property type="entry name" value="DHS-like_NAD/FAD-binding_dom"/>
</dbReference>
<reference evidence="8 9" key="1">
    <citation type="submission" date="2016-05" db="EMBL/GenBank/DDBJ databases">
        <title>Diversity and Homogeneity among Thermoacidophilic Verrucomicrobia Methanotrophs Linked with Geographical Origin.</title>
        <authorList>
            <person name="Erikstad H.-A."/>
            <person name="Smestad N.B."/>
            <person name="Ceballos R.M."/>
            <person name="Birkeland N.-K."/>
        </authorList>
    </citation>
    <scope>NUCLEOTIDE SEQUENCE [LARGE SCALE GENOMIC DNA]</scope>
    <source>
        <strain evidence="8 9">Phi</strain>
    </source>
</reference>
<dbReference type="InterPro" id="IPR033947">
    <property type="entry name" value="ETF_alpha_N"/>
</dbReference>
<dbReference type="PANTHER" id="PTHR43153:SF1">
    <property type="entry name" value="ELECTRON TRANSFER FLAVOPROTEIN SUBUNIT ALPHA, MITOCHONDRIAL"/>
    <property type="match status" value="1"/>
</dbReference>
<dbReference type="InterPro" id="IPR001308">
    <property type="entry name" value="ETF_a/FixB"/>
</dbReference>
<dbReference type="AlphaFoldDB" id="A0A4Y8PAJ5"/>
<dbReference type="Pfam" id="PF00766">
    <property type="entry name" value="ETF_alpha"/>
    <property type="match status" value="1"/>
</dbReference>
<dbReference type="CDD" id="cd01715">
    <property type="entry name" value="ETF_alpha"/>
    <property type="match status" value="1"/>
</dbReference>
<dbReference type="GO" id="GO:0033539">
    <property type="term" value="P:fatty acid beta-oxidation using acyl-CoA dehydrogenase"/>
    <property type="evidence" value="ECO:0007669"/>
    <property type="project" value="TreeGrafter"/>
</dbReference>
<feature type="binding site" evidence="6">
    <location>
        <begin position="270"/>
        <end position="271"/>
    </location>
    <ligand>
        <name>FAD</name>
        <dbReference type="ChEBI" id="CHEBI:57692"/>
    </ligand>
</feature>
<feature type="binding site" evidence="6">
    <location>
        <begin position="301"/>
        <end position="308"/>
    </location>
    <ligand>
        <name>FAD</name>
        <dbReference type="ChEBI" id="CHEBI:57692"/>
    </ligand>
</feature>
<dbReference type="PROSITE" id="PS00696">
    <property type="entry name" value="ETF_ALPHA"/>
    <property type="match status" value="1"/>
</dbReference>
<dbReference type="InterPro" id="IPR014731">
    <property type="entry name" value="ETF_asu_C"/>
</dbReference>
<sequence>MAEGAEKTKSSKRKKIALDPKLAEYRGIWVFIEQEEGIAHPVSWELLGRARYLATTLEVEVAAVVFGESQEKVEKITAEALSYGADKVYQVVDPALCDYRSDPYTDCLVNLVRKYKPEILLLGATALSRDLASSVATLLETGLTADCTELSIDVESRSLEATRPTFGGSLLCTILTLNYRPQMATARPGVLPIPTAEPGRKGIVIREQMQIDEEKILTKVLSFIPEPYKTAEKLSTAEVVVGGGRGLKQPGHFALLRELADLLGGEVGGTRPVVQAGWLEAERQIGQTGKTIRPKIYIAVGISGAIQHRVGIEKAGMIVAINSDPNAPIFDYADIGIVGDFLEIIPALIRVLKKRQSPKTELHAKDKPFEIELK</sequence>
<evidence type="ECO:0000259" key="7">
    <source>
        <dbReference type="SMART" id="SM00893"/>
    </source>
</evidence>
<dbReference type="InterPro" id="IPR018206">
    <property type="entry name" value="ETF_asu_C_CS"/>
</dbReference>
<keyword evidence="3" id="KW-0285">Flavoprotein</keyword>
<dbReference type="EMBL" id="LXQC01000145">
    <property type="protein sequence ID" value="TFE67942.1"/>
    <property type="molecule type" value="Genomic_DNA"/>
</dbReference>
<dbReference type="RefSeq" id="WP_134440347.1">
    <property type="nucleotide sequence ID" value="NZ_LXQC01000145.1"/>
</dbReference>
<comment type="cofactor">
    <cofactor evidence="6">
        <name>FAD</name>
        <dbReference type="ChEBI" id="CHEBI:57692"/>
    </cofactor>
    <text evidence="6">Binds 1 FAD per dimer.</text>
</comment>
<comment type="similarity">
    <text evidence="1">Belongs to the ETF alpha-subunit/FixB family.</text>
</comment>
<dbReference type="SUPFAM" id="SSF52467">
    <property type="entry name" value="DHS-like NAD/FAD-binding domain"/>
    <property type="match status" value="1"/>
</dbReference>
<dbReference type="SUPFAM" id="SSF52402">
    <property type="entry name" value="Adenine nucleotide alpha hydrolases-like"/>
    <property type="match status" value="1"/>
</dbReference>
<dbReference type="Pfam" id="PF01012">
    <property type="entry name" value="ETF"/>
    <property type="match status" value="1"/>
</dbReference>
<dbReference type="SMART" id="SM00893">
    <property type="entry name" value="ETF"/>
    <property type="match status" value="1"/>
</dbReference>
<gene>
    <name evidence="8" type="ORF">A7Q10_08890</name>
</gene>
<feature type="binding site" evidence="6">
    <location>
        <begin position="284"/>
        <end position="288"/>
    </location>
    <ligand>
        <name>FAD</name>
        <dbReference type="ChEBI" id="CHEBI:57692"/>
    </ligand>
</feature>
<keyword evidence="5" id="KW-0249">Electron transport</keyword>
<comment type="caution">
    <text evidence="8">The sequence shown here is derived from an EMBL/GenBank/DDBJ whole genome shotgun (WGS) entry which is preliminary data.</text>
</comment>
<keyword evidence="9" id="KW-1185">Reference proteome</keyword>
<proteinExistence type="inferred from homology"/>
<evidence type="ECO:0000313" key="9">
    <source>
        <dbReference type="Proteomes" id="UP000297713"/>
    </source>
</evidence>
<accession>A0A4Y8PAJ5</accession>
<feature type="binding site" evidence="6">
    <location>
        <position position="322"/>
    </location>
    <ligand>
        <name>FAD</name>
        <dbReference type="ChEBI" id="CHEBI:57692"/>
    </ligand>
</feature>
<dbReference type="PANTHER" id="PTHR43153">
    <property type="entry name" value="ELECTRON TRANSFER FLAVOPROTEIN ALPHA"/>
    <property type="match status" value="1"/>
</dbReference>
<dbReference type="Proteomes" id="UP000297713">
    <property type="component" value="Unassembled WGS sequence"/>
</dbReference>
<feature type="domain" description="Electron transfer flavoprotein alpha/beta-subunit N-terminal" evidence="7">
    <location>
        <begin position="28"/>
        <end position="220"/>
    </location>
</feature>
<dbReference type="PIRSF" id="PIRSF000089">
    <property type="entry name" value="Electra_flavoP_a"/>
    <property type="match status" value="1"/>
</dbReference>
<dbReference type="InterPro" id="IPR014729">
    <property type="entry name" value="Rossmann-like_a/b/a_fold"/>
</dbReference>